<evidence type="ECO:0000256" key="2">
    <source>
        <dbReference type="ARBA" id="ARBA00009189"/>
    </source>
</evidence>
<keyword evidence="8 13" id="KW-0269">Exonuclease</keyword>
<dbReference type="GO" id="GO:0051536">
    <property type="term" value="F:iron-sulfur cluster binding"/>
    <property type="evidence" value="ECO:0007669"/>
    <property type="project" value="UniProtKB-KW"/>
</dbReference>
<accession>C4V2W1</accession>
<evidence type="ECO:0000256" key="12">
    <source>
        <dbReference type="ARBA" id="ARBA00023211"/>
    </source>
</evidence>
<dbReference type="NCBIfam" id="TIGR00372">
    <property type="entry name" value="cas4"/>
    <property type="match status" value="1"/>
</dbReference>
<evidence type="ECO:0000256" key="13">
    <source>
        <dbReference type="RuleBase" id="RU365022"/>
    </source>
</evidence>
<dbReference type="PANTHER" id="PTHR36531">
    <property type="entry name" value="CRISPR-ASSOCIATED EXONUCLEASE CAS4"/>
    <property type="match status" value="1"/>
</dbReference>
<evidence type="ECO:0000256" key="11">
    <source>
        <dbReference type="ARBA" id="ARBA00023118"/>
    </source>
</evidence>
<proteinExistence type="inferred from homology"/>
<evidence type="ECO:0000256" key="10">
    <source>
        <dbReference type="ARBA" id="ARBA00023014"/>
    </source>
</evidence>
<evidence type="ECO:0000256" key="3">
    <source>
        <dbReference type="ARBA" id="ARBA00012768"/>
    </source>
</evidence>
<protein>
    <recommendedName>
        <fullName evidence="4 13">CRISPR-associated exonuclease Cas4</fullName>
        <ecNumber evidence="3 13">3.1.12.1</ecNumber>
    </recommendedName>
</protein>
<comment type="caution">
    <text evidence="15">The sequence shown here is derived from an EMBL/GenBank/DDBJ whole genome shotgun (WGS) entry which is preliminary data.</text>
</comment>
<dbReference type="eggNOG" id="COG1468">
    <property type="taxonomic scope" value="Bacteria"/>
</dbReference>
<dbReference type="PANTHER" id="PTHR36531:SF6">
    <property type="entry name" value="DNA REPLICATION ATP-DEPENDENT HELICASE_NUCLEASE DNA2"/>
    <property type="match status" value="1"/>
</dbReference>
<dbReference type="Gene3D" id="3.90.320.10">
    <property type="match status" value="1"/>
</dbReference>
<keyword evidence="10 13" id="KW-0411">Iron-sulfur</keyword>
<comment type="cofactor">
    <cofactor evidence="13">
        <name>Mg(2+)</name>
        <dbReference type="ChEBI" id="CHEBI:18420"/>
    </cofactor>
    <cofactor evidence="13">
        <name>Mn(2+)</name>
        <dbReference type="ChEBI" id="CHEBI:29035"/>
    </cofactor>
    <text evidence="13">Mg(2+) or Mn(2+) required for ssDNA cleavage activity.</text>
</comment>
<keyword evidence="11 13" id="KW-0051">Antiviral defense</keyword>
<dbReference type="GO" id="GO:0051607">
    <property type="term" value="P:defense response to virus"/>
    <property type="evidence" value="ECO:0007669"/>
    <property type="project" value="UniProtKB-KW"/>
</dbReference>
<dbReference type="AlphaFoldDB" id="C4V2W1"/>
<dbReference type="Proteomes" id="UP000005309">
    <property type="component" value="Unassembled WGS sequence"/>
</dbReference>
<evidence type="ECO:0000256" key="8">
    <source>
        <dbReference type="ARBA" id="ARBA00022839"/>
    </source>
</evidence>
<comment type="cofactor">
    <cofactor evidence="1">
        <name>[4Fe-4S] cluster</name>
        <dbReference type="ChEBI" id="CHEBI:49883"/>
    </cofactor>
</comment>
<evidence type="ECO:0000256" key="9">
    <source>
        <dbReference type="ARBA" id="ARBA00023004"/>
    </source>
</evidence>
<dbReference type="HOGENOM" id="CLU_102055_1_1_9"/>
<dbReference type="InterPro" id="IPR011604">
    <property type="entry name" value="PDDEXK-like_dom_sf"/>
</dbReference>
<comment type="function">
    <text evidence="13">CRISPR (clustered regularly interspaced short palindromic repeat) is an adaptive immune system that provides protection against mobile genetic elements (viruses, transposable elements and conjugative plasmids). CRISPR clusters contain sequences complementary to antecedent mobile elements and target invading nucleic acids. CRISPR clusters are transcribed and processed into CRISPR RNA (crRNA).</text>
</comment>
<evidence type="ECO:0000256" key="1">
    <source>
        <dbReference type="ARBA" id="ARBA00001966"/>
    </source>
</evidence>
<comment type="cofactor">
    <cofactor evidence="13">
        <name>iron-sulfur cluster</name>
        <dbReference type="ChEBI" id="CHEBI:30408"/>
    </cofactor>
</comment>
<keyword evidence="6 13" id="KW-0479">Metal-binding</keyword>
<dbReference type="GO" id="GO:0004527">
    <property type="term" value="F:exonuclease activity"/>
    <property type="evidence" value="ECO:0007669"/>
    <property type="project" value="UniProtKB-KW"/>
</dbReference>
<dbReference type="STRING" id="638302.HMPREF0908_0825"/>
<dbReference type="InterPro" id="IPR051827">
    <property type="entry name" value="Cas4_exonuclease"/>
</dbReference>
<evidence type="ECO:0000256" key="4">
    <source>
        <dbReference type="ARBA" id="ARBA00020049"/>
    </source>
</evidence>
<dbReference type="EC" id="3.1.12.1" evidence="3 13"/>
<evidence type="ECO:0000259" key="14">
    <source>
        <dbReference type="Pfam" id="PF01930"/>
    </source>
</evidence>
<keyword evidence="16" id="KW-1185">Reference proteome</keyword>
<evidence type="ECO:0000313" key="16">
    <source>
        <dbReference type="Proteomes" id="UP000005309"/>
    </source>
</evidence>
<keyword evidence="5 13" id="KW-0540">Nuclease</keyword>
<comment type="similarity">
    <text evidence="2 13">Belongs to the CRISPR-associated exonuclease Cas4 family.</text>
</comment>
<dbReference type="InterPro" id="IPR013343">
    <property type="entry name" value="CRISPR-assoc_prot_Cas4"/>
</dbReference>
<dbReference type="GO" id="GO:0046872">
    <property type="term" value="F:metal ion binding"/>
    <property type="evidence" value="ECO:0007669"/>
    <property type="project" value="UniProtKB-KW"/>
</dbReference>
<dbReference type="InterPro" id="IPR022765">
    <property type="entry name" value="Dna2/Cas4_DUF83"/>
</dbReference>
<keyword evidence="7 13" id="KW-0378">Hydrolase</keyword>
<evidence type="ECO:0000256" key="7">
    <source>
        <dbReference type="ARBA" id="ARBA00022801"/>
    </source>
</evidence>
<reference evidence="15 16" key="1">
    <citation type="submission" date="2009-04" db="EMBL/GenBank/DDBJ databases">
        <authorList>
            <person name="Qin X."/>
            <person name="Bachman B."/>
            <person name="Battles P."/>
            <person name="Bell A."/>
            <person name="Bess C."/>
            <person name="Bickham C."/>
            <person name="Chaboub L."/>
            <person name="Chen D."/>
            <person name="Coyle M."/>
            <person name="Deiros D.R."/>
            <person name="Dinh H."/>
            <person name="Forbes L."/>
            <person name="Fowler G."/>
            <person name="Francisco L."/>
            <person name="Fu Q."/>
            <person name="Gubbala S."/>
            <person name="Hale W."/>
            <person name="Han Y."/>
            <person name="Hemphill L."/>
            <person name="Highlander S.K."/>
            <person name="Hirani K."/>
            <person name="Hogues M."/>
            <person name="Jackson L."/>
            <person name="Jakkamsetti A."/>
            <person name="Javaid M."/>
            <person name="Jiang H."/>
            <person name="Korchina V."/>
            <person name="Kovar C."/>
            <person name="Lara F."/>
            <person name="Lee S."/>
            <person name="Mata R."/>
            <person name="Mathew T."/>
            <person name="Moen C."/>
            <person name="Morales K."/>
            <person name="Munidasa M."/>
            <person name="Nazareth L."/>
            <person name="Ngo R."/>
            <person name="Nguyen L."/>
            <person name="Okwuonu G."/>
            <person name="Ongeri F."/>
            <person name="Patil S."/>
            <person name="Petrosino J."/>
            <person name="Pham C."/>
            <person name="Pham P."/>
            <person name="Pu L.-L."/>
            <person name="Puazo M."/>
            <person name="Raj R."/>
            <person name="Reid J."/>
            <person name="Rouhana J."/>
            <person name="Saada N."/>
            <person name="Shang Y."/>
            <person name="Simmons D."/>
            <person name="Thornton R."/>
            <person name="Warren J."/>
            <person name="Weissenberger G."/>
            <person name="Zhang J."/>
            <person name="Zhang L."/>
            <person name="Zhou C."/>
            <person name="Zhu D."/>
            <person name="Muzny D."/>
            <person name="Worley K."/>
            <person name="Gibbs R."/>
        </authorList>
    </citation>
    <scope>NUCLEOTIDE SEQUENCE [LARGE SCALE GENOMIC DNA]</scope>
    <source>
        <strain evidence="15 16">ATCC 43531</strain>
    </source>
</reference>
<sequence>MLREAWSIDMGYAEEEYLMLSEIQHYVFCPRQWGLIHLEQHWQENILTVEGNALHERAHDENIKEKRGNKIIVRGMRVASPRIGISGACDVVEFQADPTGVSIPSYQGSYRVVPIEYKRGRPKEGAEDVLQLTLQALCLEDMLMTDIPFGYLYYGEIRRRVKFIFSDELKARIPVLVQEMRQYIRSGHTPRVKRRKGCKNCSLNNICMPKLNRLGSAKHYLERRLAEG</sequence>
<gene>
    <name evidence="15" type="primary">cas4</name>
    <name evidence="15" type="ORF">HMPREF0908_0825</name>
</gene>
<evidence type="ECO:0000313" key="15">
    <source>
        <dbReference type="EMBL" id="EEQ48797.1"/>
    </source>
</evidence>
<dbReference type="EMBL" id="ACLA01000011">
    <property type="protein sequence ID" value="EEQ48797.1"/>
    <property type="molecule type" value="Genomic_DNA"/>
</dbReference>
<evidence type="ECO:0000256" key="6">
    <source>
        <dbReference type="ARBA" id="ARBA00022723"/>
    </source>
</evidence>
<name>C4V2W1_9FIRM</name>
<feature type="domain" description="DUF83" evidence="14">
    <location>
        <begin position="21"/>
        <end position="208"/>
    </location>
</feature>
<evidence type="ECO:0000256" key="5">
    <source>
        <dbReference type="ARBA" id="ARBA00022722"/>
    </source>
</evidence>
<dbReference type="Pfam" id="PF01930">
    <property type="entry name" value="Cas_Cas4"/>
    <property type="match status" value="1"/>
</dbReference>
<keyword evidence="9 13" id="KW-0408">Iron</keyword>
<organism evidence="15 16">
    <name type="scientific">Selenomonas flueggei ATCC 43531</name>
    <dbReference type="NCBI Taxonomy" id="638302"/>
    <lineage>
        <taxon>Bacteria</taxon>
        <taxon>Bacillati</taxon>
        <taxon>Bacillota</taxon>
        <taxon>Negativicutes</taxon>
        <taxon>Selenomonadales</taxon>
        <taxon>Selenomonadaceae</taxon>
        <taxon>Selenomonas</taxon>
    </lineage>
</organism>
<keyword evidence="12 13" id="KW-0464">Manganese</keyword>